<dbReference type="SFLD" id="SFLDG01129">
    <property type="entry name" value="C1.5:_HAD__Beta-PGM__Phosphata"/>
    <property type="match status" value="1"/>
</dbReference>
<dbReference type="EMBL" id="NJGV01000010">
    <property type="protein sequence ID" value="OWY34270.1"/>
    <property type="molecule type" value="Genomic_DNA"/>
</dbReference>
<dbReference type="Proteomes" id="UP000214747">
    <property type="component" value="Unassembled WGS sequence"/>
</dbReference>
<dbReference type="InterPro" id="IPR023198">
    <property type="entry name" value="PGP-like_dom2"/>
</dbReference>
<dbReference type="CDD" id="cd02603">
    <property type="entry name" value="HAD_sEH-N_like"/>
    <property type="match status" value="1"/>
</dbReference>
<evidence type="ECO:0000313" key="2">
    <source>
        <dbReference type="Proteomes" id="UP000214747"/>
    </source>
</evidence>
<dbReference type="PANTHER" id="PTHR43611:SF3">
    <property type="entry name" value="FLAVIN MONONUCLEOTIDE HYDROLASE 1, CHLOROPLATIC"/>
    <property type="match status" value="1"/>
</dbReference>
<dbReference type="NCBIfam" id="TIGR01509">
    <property type="entry name" value="HAD-SF-IA-v3"/>
    <property type="match status" value="1"/>
</dbReference>
<dbReference type="AlphaFoldDB" id="A0A225SSZ0"/>
<sequence length="215" mass="24608">MTFSAPSPIRAVVFDFGGVLFDWSPHYLYEQLIADEQERNHFLTHICSPEWNVQQDGGRTLAEATAHLVGQHPEHDALIRAFYDRWTEMLRGPLPEGVALLRELHAQQVPVFGLTNWSSETYPHARDHHDFMQLFRDIVVSGEERCIKPEPRIYQIALERYARHLPGLKPEELVFIDDVQKNIDGCRALGWQGIHHVDVTGTRAALRALGVPCQQ</sequence>
<reference evidence="1 2" key="1">
    <citation type="journal article" date="2010" name="Int. J. Syst. Evol. Microbiol.">
        <title>Reclassification of Herbaspirillum putei as a later heterotypic synonym of Herbaspirillum huttiense, with the description of H. huttiense subsp. huttiense subsp. nov. and H. huttiense subsp. putei subsp. nov., comb. nov., and description of Herbaspirillum aquaticum sp. nov.</title>
        <authorList>
            <person name="Dobritsa A.P."/>
            <person name="Reddy M.C."/>
            <person name="Samadpour M."/>
        </authorList>
    </citation>
    <scope>NUCLEOTIDE SEQUENCE [LARGE SCALE GENOMIC DNA]</scope>
    <source>
        <strain evidence="1 2">IEH 4430</strain>
    </source>
</reference>
<dbReference type="InterPro" id="IPR023214">
    <property type="entry name" value="HAD_sf"/>
</dbReference>
<accession>A0A225SSZ0</accession>
<dbReference type="InterPro" id="IPR036412">
    <property type="entry name" value="HAD-like_sf"/>
</dbReference>
<protein>
    <submittedName>
        <fullName evidence="1">Haloacid dehalogenase</fullName>
    </submittedName>
</protein>
<dbReference type="RefSeq" id="WP_088755480.1">
    <property type="nucleotide sequence ID" value="NZ_NJGV01000010.1"/>
</dbReference>
<gene>
    <name evidence="1" type="ORF">CEJ45_12815</name>
</gene>
<dbReference type="PANTHER" id="PTHR43611">
    <property type="entry name" value="ALPHA-D-GLUCOSE 1-PHOSPHATE PHOSPHATASE"/>
    <property type="match status" value="1"/>
</dbReference>
<organism evidence="1 2">
    <name type="scientific">Herbaspirillum aquaticum</name>
    <dbReference type="NCBI Taxonomy" id="568783"/>
    <lineage>
        <taxon>Bacteria</taxon>
        <taxon>Pseudomonadati</taxon>
        <taxon>Pseudomonadota</taxon>
        <taxon>Betaproteobacteria</taxon>
        <taxon>Burkholderiales</taxon>
        <taxon>Oxalobacteraceae</taxon>
        <taxon>Herbaspirillum</taxon>
    </lineage>
</organism>
<name>A0A225SSZ0_9BURK</name>
<dbReference type="InterPro" id="IPR006439">
    <property type="entry name" value="HAD-SF_hydro_IA"/>
</dbReference>
<proteinExistence type="predicted"/>
<dbReference type="SUPFAM" id="SSF56784">
    <property type="entry name" value="HAD-like"/>
    <property type="match status" value="1"/>
</dbReference>
<dbReference type="Gene3D" id="3.40.50.1000">
    <property type="entry name" value="HAD superfamily/HAD-like"/>
    <property type="match status" value="1"/>
</dbReference>
<keyword evidence="2" id="KW-1185">Reference proteome</keyword>
<dbReference type="Gene3D" id="1.10.150.240">
    <property type="entry name" value="Putative phosphatase, domain 2"/>
    <property type="match status" value="1"/>
</dbReference>
<dbReference type="SFLD" id="SFLDS00003">
    <property type="entry name" value="Haloacid_Dehalogenase"/>
    <property type="match status" value="1"/>
</dbReference>
<comment type="caution">
    <text evidence="1">The sequence shown here is derived from an EMBL/GenBank/DDBJ whole genome shotgun (WGS) entry which is preliminary data.</text>
</comment>
<evidence type="ECO:0000313" key="1">
    <source>
        <dbReference type="EMBL" id="OWY34270.1"/>
    </source>
</evidence>
<dbReference type="Pfam" id="PF00702">
    <property type="entry name" value="Hydrolase"/>
    <property type="match status" value="1"/>
</dbReference>